<accession>A0A2H9TJK1</accession>
<dbReference type="GO" id="GO:0004040">
    <property type="term" value="F:amidase activity"/>
    <property type="evidence" value="ECO:0007669"/>
    <property type="project" value="UniProtKB-EC"/>
</dbReference>
<dbReference type="InterPro" id="IPR052096">
    <property type="entry name" value="Endocannabinoid_amidase"/>
</dbReference>
<feature type="binding site" evidence="6">
    <location>
        <begin position="258"/>
        <end position="261"/>
    </location>
    <ligand>
        <name>substrate</name>
    </ligand>
</feature>
<gene>
    <name evidence="9" type="ORF">PSACC_02224</name>
</gene>
<organism evidence="9 10">
    <name type="scientific">Paramicrosporidium saccamoebae</name>
    <dbReference type="NCBI Taxonomy" id="1246581"/>
    <lineage>
        <taxon>Eukaryota</taxon>
        <taxon>Fungi</taxon>
        <taxon>Fungi incertae sedis</taxon>
        <taxon>Cryptomycota</taxon>
        <taxon>Cryptomycota incertae sedis</taxon>
        <taxon>Paramicrosporidium</taxon>
    </lineage>
</organism>
<keyword evidence="4" id="KW-0378">Hydrolase</keyword>
<dbReference type="PROSITE" id="PS00571">
    <property type="entry name" value="AMIDASES"/>
    <property type="match status" value="1"/>
</dbReference>
<evidence type="ECO:0000256" key="1">
    <source>
        <dbReference type="ARBA" id="ARBA00001311"/>
    </source>
</evidence>
<dbReference type="PIRSF" id="PIRSF001221">
    <property type="entry name" value="Amidase_fungi"/>
    <property type="match status" value="1"/>
</dbReference>
<evidence type="ECO:0000256" key="4">
    <source>
        <dbReference type="ARBA" id="ARBA00022801"/>
    </source>
</evidence>
<evidence type="ECO:0000256" key="3">
    <source>
        <dbReference type="ARBA" id="ARBA00012922"/>
    </source>
</evidence>
<comment type="similarity">
    <text evidence="2">Belongs to the amidase family.</text>
</comment>
<evidence type="ECO:0000256" key="6">
    <source>
        <dbReference type="PIRSR" id="PIRSR001221-2"/>
    </source>
</evidence>
<dbReference type="FunFam" id="3.90.1300.10:FF:000003">
    <property type="entry name" value="Amidase signature enzyme"/>
    <property type="match status" value="1"/>
</dbReference>
<dbReference type="GO" id="GO:0009062">
    <property type="term" value="P:fatty acid catabolic process"/>
    <property type="evidence" value="ECO:0007669"/>
    <property type="project" value="TreeGrafter"/>
</dbReference>
<feature type="binding site" evidence="6">
    <location>
        <position position="211"/>
    </location>
    <ligand>
        <name>substrate</name>
    </ligand>
</feature>
<comment type="catalytic activity">
    <reaction evidence="1">
        <text>a monocarboxylic acid amide + H2O = a monocarboxylate + NH4(+)</text>
        <dbReference type="Rhea" id="RHEA:12020"/>
        <dbReference type="ChEBI" id="CHEBI:15377"/>
        <dbReference type="ChEBI" id="CHEBI:28938"/>
        <dbReference type="ChEBI" id="CHEBI:35757"/>
        <dbReference type="ChEBI" id="CHEBI:83628"/>
        <dbReference type="EC" id="3.5.1.4"/>
    </reaction>
</comment>
<feature type="active site" description="Charge relay system" evidence="5">
    <location>
        <position position="237"/>
    </location>
</feature>
<feature type="domain" description="Amidase" evidence="8">
    <location>
        <begin position="110"/>
        <end position="587"/>
    </location>
</feature>
<dbReference type="Gene3D" id="3.90.1300.10">
    <property type="entry name" value="Amidase signature (AS) domain"/>
    <property type="match status" value="1"/>
</dbReference>
<feature type="transmembrane region" description="Helical" evidence="7">
    <location>
        <begin position="26"/>
        <end position="45"/>
    </location>
</feature>
<protein>
    <recommendedName>
        <fullName evidence="3">amidase</fullName>
        <ecNumber evidence="3">3.5.1.4</ecNumber>
    </recommendedName>
</protein>
<dbReference type="GO" id="GO:0017064">
    <property type="term" value="F:fatty acid amide hydrolase activity"/>
    <property type="evidence" value="ECO:0007669"/>
    <property type="project" value="TreeGrafter"/>
</dbReference>
<dbReference type="OrthoDB" id="6428749at2759"/>
<dbReference type="AlphaFoldDB" id="A0A2H9TJK1"/>
<dbReference type="EC" id="3.5.1.4" evidence="3"/>
<comment type="caution">
    <text evidence="9">The sequence shown here is derived from an EMBL/GenBank/DDBJ whole genome shotgun (WGS) entry which is preliminary data.</text>
</comment>
<dbReference type="STRING" id="1246581.A0A2H9TJK1"/>
<name>A0A2H9TJK1_9FUNG</name>
<evidence type="ECO:0000313" key="9">
    <source>
        <dbReference type="EMBL" id="PJF17934.1"/>
    </source>
</evidence>
<evidence type="ECO:0000256" key="2">
    <source>
        <dbReference type="ARBA" id="ARBA00009199"/>
    </source>
</evidence>
<proteinExistence type="inferred from homology"/>
<dbReference type="Pfam" id="PF01425">
    <property type="entry name" value="Amidase"/>
    <property type="match status" value="1"/>
</dbReference>
<dbReference type="PANTHER" id="PTHR45847">
    <property type="entry name" value="FATTY ACID AMIDE HYDROLASE"/>
    <property type="match status" value="1"/>
</dbReference>
<evidence type="ECO:0000256" key="7">
    <source>
        <dbReference type="SAM" id="Phobius"/>
    </source>
</evidence>
<evidence type="ECO:0000256" key="5">
    <source>
        <dbReference type="PIRSR" id="PIRSR001221-1"/>
    </source>
</evidence>
<feature type="active site" description="Acyl-ester intermediate" evidence="5">
    <location>
        <position position="261"/>
    </location>
</feature>
<dbReference type="InterPro" id="IPR020556">
    <property type="entry name" value="Amidase_CS"/>
</dbReference>
<evidence type="ECO:0000313" key="10">
    <source>
        <dbReference type="Proteomes" id="UP000240830"/>
    </source>
</evidence>
<dbReference type="Proteomes" id="UP000240830">
    <property type="component" value="Unassembled WGS sequence"/>
</dbReference>
<keyword evidence="10" id="KW-1185">Reference proteome</keyword>
<feature type="active site" description="Charge relay system" evidence="5">
    <location>
        <position position="162"/>
    </location>
</feature>
<dbReference type="InterPro" id="IPR023631">
    <property type="entry name" value="Amidase_dom"/>
</dbReference>
<evidence type="ECO:0000259" key="8">
    <source>
        <dbReference type="Pfam" id="PF01425"/>
    </source>
</evidence>
<keyword evidence="7" id="KW-0472">Membrane</keyword>
<keyword evidence="7" id="KW-0812">Transmembrane</keyword>
<dbReference type="InterPro" id="IPR036928">
    <property type="entry name" value="AS_sf"/>
</dbReference>
<feature type="binding site" evidence="6">
    <location>
        <position position="237"/>
    </location>
    <ligand>
        <name>substrate</name>
    </ligand>
</feature>
<reference evidence="9 10" key="1">
    <citation type="submission" date="2016-10" db="EMBL/GenBank/DDBJ databases">
        <title>The genome of Paramicrosporidium saccamoebae is the missing link in understanding Cryptomycota and Microsporidia evolution.</title>
        <authorList>
            <person name="Quandt C.A."/>
            <person name="Beaudet D."/>
            <person name="Corsaro D."/>
            <person name="Michel R."/>
            <person name="Corradi N."/>
            <person name="James T."/>
        </authorList>
    </citation>
    <scope>NUCLEOTIDE SEQUENCE [LARGE SCALE GENOMIC DNA]</scope>
    <source>
        <strain evidence="9 10">KSL3</strain>
    </source>
</reference>
<dbReference type="SUPFAM" id="SSF75304">
    <property type="entry name" value="Amidase signature (AS) enzymes"/>
    <property type="match status" value="1"/>
</dbReference>
<sequence>MDSAFLETVKASLQQNYESYVLKYPKIWLCVMSAVVLFAGWKLYVTVTRRRNLKRYLQLAMENQDRQRAKIDQFLSEHAAPSSRISTAILKASVPEITSSVKMGIWKVEEVVLTYCHQAAAVHAELNCLTEIFFEEALGRAIELDSRSEKDGVLFGVPVSIKDCFDVEGVPSSVGVFRWKDEVMSSNAPIVQCLIDAGAIPFCKTNVPQTMMSFECKNPLWGLTENPVVKGYSPGGSSGGESALIGAGGSVLGLGSDVGGSLRIPAHFSGICSLKPSVGRLPNSGSRRFHPSSLIIVPVNGPMGRCVDDLIPFMEACCGKADVNIIPASFSFTPASASAKLKVGVLRHLPFVDALPPCVRAVDDTISALQADGHEVVEFKFPFYTIDLVSLVYEALTADGGFYYKEALGDEPIEEILRPFMYLMSKPSIVLKLFAFMASSYPDKRPMRFIKTLGVKDSVRLLKMLGERDEFVAKMNAYWKDSGIDCLIMPAFATPATPHNSFPNVSFAASYTFIWNILDFVAGVVPVTSVDPEKDTLRVAKSNDDTDHHKSHRLLEAELEYFYRPQKMAGLPIGIQVITPQYKEVEALRAMKIVEKALKTKP</sequence>
<dbReference type="PANTHER" id="PTHR45847:SF6">
    <property type="entry name" value="FATTY ACID AMIDE HYDROLASE"/>
    <property type="match status" value="1"/>
</dbReference>
<keyword evidence="7" id="KW-1133">Transmembrane helix</keyword>
<dbReference type="EMBL" id="MTSL01000150">
    <property type="protein sequence ID" value="PJF17934.1"/>
    <property type="molecule type" value="Genomic_DNA"/>
</dbReference>